<dbReference type="EMBL" id="CP001160">
    <property type="protein sequence ID" value="ACI64474.1"/>
    <property type="molecule type" value="Genomic_DNA"/>
</dbReference>
<reference evidence="4 5" key="1">
    <citation type="journal article" date="2004" name="Science">
        <title>The genome of the diatom Thalassiosira pseudonana: ecology, evolution, and metabolism.</title>
        <authorList>
            <person name="Armbrust E.V."/>
            <person name="Berges J.A."/>
            <person name="Bowler C."/>
            <person name="Green B.R."/>
            <person name="Martinez D."/>
            <person name="Putnam N.H."/>
            <person name="Zhou S."/>
            <person name="Allen A.E."/>
            <person name="Apt K.E."/>
            <person name="Bechner M."/>
            <person name="Brzezinski M.A."/>
            <person name="Chaal B.K."/>
            <person name="Chiovitti A."/>
            <person name="Davis A.K."/>
            <person name="Demarest M.S."/>
            <person name="Detter J.C."/>
            <person name="Glavina T."/>
            <person name="Goodstein D."/>
            <person name="Hadi M.Z."/>
            <person name="Hellsten U."/>
            <person name="Hildebrand M."/>
            <person name="Jenkins B.D."/>
            <person name="Jurka J."/>
            <person name="Kapitonov V.V."/>
            <person name="Kroger N."/>
            <person name="Lau W.W."/>
            <person name="Lane T.W."/>
            <person name="Larimer F.W."/>
            <person name="Lippmeier J.C."/>
            <person name="Lucas S."/>
            <person name="Medina M."/>
            <person name="Montsant A."/>
            <person name="Obornik M."/>
            <person name="Parker M.S."/>
            <person name="Palenik B."/>
            <person name="Pazour G.J."/>
            <person name="Richardson P.M."/>
            <person name="Rynearson T.A."/>
            <person name="Saito M.A."/>
            <person name="Schwartz D.C."/>
            <person name="Thamatrakoln K."/>
            <person name="Valentin K."/>
            <person name="Vardi A."/>
            <person name="Wilkerson F.P."/>
            <person name="Rokhsar D.S."/>
        </authorList>
    </citation>
    <scope>NUCLEOTIDE SEQUENCE [LARGE SCALE GENOMIC DNA]</scope>
    <source>
        <strain evidence="4 5">CCMP1335</strain>
    </source>
</reference>
<evidence type="ECO:0000256" key="2">
    <source>
        <dbReference type="ARBA" id="ARBA00023043"/>
    </source>
</evidence>
<evidence type="ECO:0000256" key="3">
    <source>
        <dbReference type="SAM" id="MobiDB-lite"/>
    </source>
</evidence>
<dbReference type="PaxDb" id="35128-Thaps23403"/>
<dbReference type="PANTHER" id="PTHR24171">
    <property type="entry name" value="ANKYRIN REPEAT DOMAIN-CONTAINING PROTEIN 39-RELATED"/>
    <property type="match status" value="1"/>
</dbReference>
<dbReference type="Proteomes" id="UP000001449">
    <property type="component" value="Chromosome 7"/>
</dbReference>
<evidence type="ECO:0008006" key="6">
    <source>
        <dbReference type="Google" id="ProtNLM"/>
    </source>
</evidence>
<dbReference type="InterPro" id="IPR002110">
    <property type="entry name" value="Ankyrin_rpt"/>
</dbReference>
<name>B5YMJ9_THAPS</name>
<dbReference type="OMA" id="PFGANHI"/>
<feature type="compositionally biased region" description="Polar residues" evidence="3">
    <location>
        <begin position="1"/>
        <end position="10"/>
    </location>
</feature>
<dbReference type="STRING" id="35128.B5YMJ9"/>
<gene>
    <name evidence="4" type="ORF">THAPS_23403</name>
</gene>
<dbReference type="RefSeq" id="XP_002295757.1">
    <property type="nucleotide sequence ID" value="XM_002295721.1"/>
</dbReference>
<evidence type="ECO:0000256" key="1">
    <source>
        <dbReference type="ARBA" id="ARBA00022737"/>
    </source>
</evidence>
<dbReference type="AlphaFoldDB" id="B5YMJ9"/>
<protein>
    <recommendedName>
        <fullName evidence="6">Ankyrin</fullName>
    </recommendedName>
</protein>
<dbReference type="PANTHER" id="PTHR24171:SF8">
    <property type="entry name" value="BRCA1-ASSOCIATED RING DOMAIN PROTEIN 1"/>
    <property type="match status" value="1"/>
</dbReference>
<dbReference type="Pfam" id="PF12796">
    <property type="entry name" value="Ank_2"/>
    <property type="match status" value="1"/>
</dbReference>
<dbReference type="InterPro" id="IPR036770">
    <property type="entry name" value="Ankyrin_rpt-contain_sf"/>
</dbReference>
<dbReference type="GeneID" id="7448987"/>
<organism evidence="4 5">
    <name type="scientific">Thalassiosira pseudonana</name>
    <name type="common">Marine diatom</name>
    <name type="synonym">Cyclotella nana</name>
    <dbReference type="NCBI Taxonomy" id="35128"/>
    <lineage>
        <taxon>Eukaryota</taxon>
        <taxon>Sar</taxon>
        <taxon>Stramenopiles</taxon>
        <taxon>Ochrophyta</taxon>
        <taxon>Bacillariophyta</taxon>
        <taxon>Coscinodiscophyceae</taxon>
        <taxon>Thalassiosirophycidae</taxon>
        <taxon>Thalassiosirales</taxon>
        <taxon>Thalassiosiraceae</taxon>
        <taxon>Thalassiosira</taxon>
    </lineage>
</organism>
<proteinExistence type="predicted"/>
<dbReference type="HOGENOM" id="CLU_1614170_0_0_1"/>
<evidence type="ECO:0000313" key="5">
    <source>
        <dbReference type="Proteomes" id="UP000001449"/>
    </source>
</evidence>
<keyword evidence="1" id="KW-0677">Repeat</keyword>
<evidence type="ECO:0000313" key="4">
    <source>
        <dbReference type="EMBL" id="ACI64474.1"/>
    </source>
</evidence>
<feature type="region of interest" description="Disordered" evidence="3">
    <location>
        <begin position="1"/>
        <end position="20"/>
    </location>
</feature>
<feature type="region of interest" description="Disordered" evidence="3">
    <location>
        <begin position="126"/>
        <end position="147"/>
    </location>
</feature>
<feature type="compositionally biased region" description="Acidic residues" evidence="3">
    <location>
        <begin position="127"/>
        <end position="144"/>
    </location>
</feature>
<dbReference type="eggNOG" id="KOG0504">
    <property type="taxonomic scope" value="Eukaryota"/>
</dbReference>
<dbReference type="Gene3D" id="1.25.40.20">
    <property type="entry name" value="Ankyrin repeat-containing domain"/>
    <property type="match status" value="1"/>
</dbReference>
<dbReference type="SMART" id="SM00248">
    <property type="entry name" value="ANK"/>
    <property type="match status" value="2"/>
</dbReference>
<keyword evidence="5" id="KW-1185">Reference proteome</keyword>
<dbReference type="KEGG" id="tps:THAPS_23403"/>
<accession>B5YMJ9</accession>
<reference evidence="4 5" key="2">
    <citation type="journal article" date="2008" name="Nature">
        <title>The Phaeodactylum genome reveals the evolutionary history of diatom genomes.</title>
        <authorList>
            <person name="Bowler C."/>
            <person name="Allen A.E."/>
            <person name="Badger J.H."/>
            <person name="Grimwood J."/>
            <person name="Jabbari K."/>
            <person name="Kuo A."/>
            <person name="Maheswari U."/>
            <person name="Martens C."/>
            <person name="Maumus F."/>
            <person name="Otillar R.P."/>
            <person name="Rayko E."/>
            <person name="Salamov A."/>
            <person name="Vandepoele K."/>
            <person name="Beszteri B."/>
            <person name="Gruber A."/>
            <person name="Heijde M."/>
            <person name="Katinka M."/>
            <person name="Mock T."/>
            <person name="Valentin K."/>
            <person name="Verret F."/>
            <person name="Berges J.A."/>
            <person name="Brownlee C."/>
            <person name="Cadoret J.P."/>
            <person name="Chiovitti A."/>
            <person name="Choi C.J."/>
            <person name="Coesel S."/>
            <person name="De Martino A."/>
            <person name="Detter J.C."/>
            <person name="Durkin C."/>
            <person name="Falciatore A."/>
            <person name="Fournet J."/>
            <person name="Haruta M."/>
            <person name="Huysman M.J."/>
            <person name="Jenkins B.D."/>
            <person name="Jiroutova K."/>
            <person name="Jorgensen R.E."/>
            <person name="Joubert Y."/>
            <person name="Kaplan A."/>
            <person name="Kroger N."/>
            <person name="Kroth P.G."/>
            <person name="La Roche J."/>
            <person name="Lindquist E."/>
            <person name="Lommer M."/>
            <person name="Martin-Jezequel V."/>
            <person name="Lopez P.J."/>
            <person name="Lucas S."/>
            <person name="Mangogna M."/>
            <person name="McGinnis K."/>
            <person name="Medlin L.K."/>
            <person name="Montsant A."/>
            <person name="Oudot-Le Secq M.P."/>
            <person name="Napoli C."/>
            <person name="Obornik M."/>
            <person name="Parker M.S."/>
            <person name="Petit J.L."/>
            <person name="Porcel B.M."/>
            <person name="Poulsen N."/>
            <person name="Robison M."/>
            <person name="Rychlewski L."/>
            <person name="Rynearson T.A."/>
            <person name="Schmutz J."/>
            <person name="Shapiro H."/>
            <person name="Siaut M."/>
            <person name="Stanley M."/>
            <person name="Sussman M.R."/>
            <person name="Taylor A.R."/>
            <person name="Vardi A."/>
            <person name="von Dassow P."/>
            <person name="Vyverman W."/>
            <person name="Willis A."/>
            <person name="Wyrwicz L.S."/>
            <person name="Rokhsar D.S."/>
            <person name="Weissenbach J."/>
            <person name="Armbrust E.V."/>
            <person name="Green B.R."/>
            <person name="Van de Peer Y."/>
            <person name="Grigoriev I.V."/>
        </authorList>
    </citation>
    <scope>NUCLEOTIDE SEQUENCE [LARGE SCALE GENOMIC DNA]</scope>
    <source>
        <strain evidence="4 5">CCMP1335</strain>
    </source>
</reference>
<dbReference type="SUPFAM" id="SSF48403">
    <property type="entry name" value="Ankyrin repeat"/>
    <property type="match status" value="1"/>
</dbReference>
<sequence length="165" mass="17715">MSFGGFQSQEAEAEPIDASTPYVAAGDGDLELLKASIKQLGLSPNAADSNGFTFLHAACGYGRVEIIKWLLNLNKESDGTIDINARDGDGDTPLHHCDDFASAKLLVEAGCDTAIKNNEGKTALDVKEDDVGELDEDDSDDEESEQLKELVKYLTGLKDGEDTME</sequence>
<dbReference type="InParanoid" id="B5YMJ9"/>
<keyword evidence="2" id="KW-0040">ANK repeat</keyword>